<evidence type="ECO:0000313" key="2">
    <source>
        <dbReference type="EMBL" id="JAD77507.1"/>
    </source>
</evidence>
<dbReference type="EMBL" id="GBRH01220388">
    <property type="protein sequence ID" value="JAD77507.1"/>
    <property type="molecule type" value="Transcribed_RNA"/>
</dbReference>
<reference evidence="2" key="1">
    <citation type="submission" date="2014-09" db="EMBL/GenBank/DDBJ databases">
        <authorList>
            <person name="Magalhaes I.L.F."/>
            <person name="Oliveira U."/>
            <person name="Santos F.R."/>
            <person name="Vidigal T.H.D.A."/>
            <person name="Brescovit A.D."/>
            <person name="Santos A.J."/>
        </authorList>
    </citation>
    <scope>NUCLEOTIDE SEQUENCE</scope>
    <source>
        <tissue evidence="2">Shoot tissue taken approximately 20 cm above the soil surface</tissue>
    </source>
</reference>
<name>A0A0A9D178_ARUDO</name>
<accession>A0A0A9D178</accession>
<dbReference type="AlphaFoldDB" id="A0A0A9D178"/>
<evidence type="ECO:0000256" key="1">
    <source>
        <dbReference type="SAM" id="MobiDB-lite"/>
    </source>
</evidence>
<feature type="region of interest" description="Disordered" evidence="1">
    <location>
        <begin position="28"/>
        <end position="49"/>
    </location>
</feature>
<protein>
    <submittedName>
        <fullName evidence="2">Uncharacterized protein</fullName>
    </submittedName>
</protein>
<reference evidence="2" key="2">
    <citation type="journal article" date="2015" name="Data Brief">
        <title>Shoot transcriptome of the giant reed, Arundo donax.</title>
        <authorList>
            <person name="Barrero R.A."/>
            <person name="Guerrero F.D."/>
            <person name="Moolhuijzen P."/>
            <person name="Goolsby J.A."/>
            <person name="Tidwell J."/>
            <person name="Bellgard S.E."/>
            <person name="Bellgard M.I."/>
        </authorList>
    </citation>
    <scope>NUCLEOTIDE SEQUENCE</scope>
    <source>
        <tissue evidence="2">Shoot tissue taken approximately 20 cm above the soil surface</tissue>
    </source>
</reference>
<sequence>MKHSYLGLPYQTNLETTVHVYPITLQTTPYHEPPNATNSMATSDIAKEF</sequence>
<feature type="compositionally biased region" description="Polar residues" evidence="1">
    <location>
        <begin position="28"/>
        <end position="42"/>
    </location>
</feature>
<proteinExistence type="predicted"/>
<organism evidence="2">
    <name type="scientific">Arundo donax</name>
    <name type="common">Giant reed</name>
    <name type="synonym">Donax arundinaceus</name>
    <dbReference type="NCBI Taxonomy" id="35708"/>
    <lineage>
        <taxon>Eukaryota</taxon>
        <taxon>Viridiplantae</taxon>
        <taxon>Streptophyta</taxon>
        <taxon>Embryophyta</taxon>
        <taxon>Tracheophyta</taxon>
        <taxon>Spermatophyta</taxon>
        <taxon>Magnoliopsida</taxon>
        <taxon>Liliopsida</taxon>
        <taxon>Poales</taxon>
        <taxon>Poaceae</taxon>
        <taxon>PACMAD clade</taxon>
        <taxon>Arundinoideae</taxon>
        <taxon>Arundineae</taxon>
        <taxon>Arundo</taxon>
    </lineage>
</organism>